<accession>D3V9I2</accession>
<evidence type="ECO:0000313" key="1">
    <source>
        <dbReference type="EMBL" id="CBJ91532.1"/>
    </source>
</evidence>
<name>D3V9I2_XENNA</name>
<dbReference type="STRING" id="406817.XNC1_3492"/>
<dbReference type="RefSeq" id="WP_013185096.1">
    <property type="nucleotide sequence ID" value="NC_014228.1"/>
</dbReference>
<dbReference type="HOGENOM" id="CLU_409900_0_0_6"/>
<dbReference type="EMBL" id="FN667742">
    <property type="protein sequence ID" value="CBJ91532.1"/>
    <property type="molecule type" value="Genomic_DNA"/>
</dbReference>
<evidence type="ECO:0000313" key="2">
    <source>
        <dbReference type="Proteomes" id="UP000008075"/>
    </source>
</evidence>
<dbReference type="Pfam" id="PF14518">
    <property type="entry name" value="Haem_oxygenas_2"/>
    <property type="match status" value="1"/>
</dbReference>
<evidence type="ECO:0008006" key="3">
    <source>
        <dbReference type="Google" id="ProtNLM"/>
    </source>
</evidence>
<protein>
    <recommendedName>
        <fullName evidence="3">Iron-containing redox enzyme family protein</fullName>
    </recommendedName>
</protein>
<proteinExistence type="predicted"/>
<dbReference type="GeneID" id="25361674"/>
<gene>
    <name evidence="1" type="ordered locus">XNC1_3492</name>
</gene>
<dbReference type="InterPro" id="IPR016084">
    <property type="entry name" value="Haem_Oase-like_multi-hlx"/>
</dbReference>
<reference evidence="1 2" key="1">
    <citation type="journal article" date="2011" name="PLoS ONE">
        <title>The entomopathogenic bacterial endosymbionts xenorhabdus and photorhabdus: convergent lifestyles from divergent genomes.</title>
        <authorList>
            <person name="Chaston J.M."/>
            <person name="Suen G."/>
            <person name="Tucker S.L."/>
            <person name="Andersen A.W."/>
            <person name="Bhasin A."/>
            <person name="Bode E."/>
            <person name="Bode H.B."/>
            <person name="Brachmann A.O."/>
            <person name="Cowles C.E."/>
            <person name="Cowles K.N."/>
            <person name="Darby C."/>
            <person name="de Leon L."/>
            <person name="Drace K."/>
            <person name="Du Z."/>
            <person name="Givaudan A."/>
            <person name="Herbert Tran E.E."/>
            <person name="Jewell K.A."/>
            <person name="Knack J.J."/>
            <person name="Krasomil-Osterfeld K.C."/>
            <person name="Kukor R."/>
            <person name="Lanois A."/>
            <person name="Latreille P."/>
            <person name="Leimgruber N.K."/>
            <person name="Lipke C.M."/>
            <person name="Liu R."/>
            <person name="Lu X."/>
            <person name="Martens E.C."/>
            <person name="Marri P.R."/>
            <person name="Medigue C."/>
            <person name="Menard M.L."/>
            <person name="Miller N.M."/>
            <person name="Morales-Soto N."/>
            <person name="Norton S."/>
            <person name="Ogier J.C."/>
            <person name="Orchard S.S."/>
            <person name="Park D."/>
            <person name="Park Y."/>
            <person name="Qurollo B.A."/>
            <person name="Sugar D.R."/>
            <person name="Richards G.R."/>
            <person name="Rouy Z."/>
            <person name="Slominski B."/>
            <person name="Slominski K."/>
            <person name="Snyder H."/>
            <person name="Tjaden B.C."/>
            <person name="van der Hoeven R."/>
            <person name="Welch R.D."/>
            <person name="Wheeler C."/>
            <person name="Xiang B."/>
            <person name="Barbazuk B."/>
            <person name="Gaudriault S."/>
            <person name="Goodner B."/>
            <person name="Slater S.C."/>
            <person name="Forst S."/>
            <person name="Goldman B.S."/>
            <person name="Goodrich-Blair H."/>
        </authorList>
    </citation>
    <scope>NUCLEOTIDE SEQUENCE [LARGE SCALE GENOMIC DNA]</scope>
    <source>
        <strain evidence="2">ATCC 19061 / DSM 3370 / CCUG 14189 / LMG 1036 / NCIMB 9965 / AN6</strain>
    </source>
</reference>
<organism evidence="1 2">
    <name type="scientific">Xenorhabdus nematophila (strain ATCC 19061 / DSM 3370 / CCUG 14189 / LMG 1036 / NCIMB 9965 / AN6)</name>
    <dbReference type="NCBI Taxonomy" id="406817"/>
    <lineage>
        <taxon>Bacteria</taxon>
        <taxon>Pseudomonadati</taxon>
        <taxon>Pseudomonadota</taxon>
        <taxon>Gammaproteobacteria</taxon>
        <taxon>Enterobacterales</taxon>
        <taxon>Morganellaceae</taxon>
        <taxon>Xenorhabdus</taxon>
    </lineage>
</organism>
<dbReference type="SMART" id="SM01236">
    <property type="entry name" value="Haem_oxygenase_2"/>
    <property type="match status" value="1"/>
</dbReference>
<dbReference type="Proteomes" id="UP000008075">
    <property type="component" value="Chromosome"/>
</dbReference>
<keyword evidence="2" id="KW-1185">Reference proteome</keyword>
<dbReference type="AlphaFoldDB" id="D3V9I2"/>
<dbReference type="KEGG" id="xne:XNC1_3492"/>
<sequence>MLVDSFVKLYKILSKTEDNGLKALLSETLMYRIDLLNTLEPTLIPNSKDTTDTIQCLEHTLNKAFSVLKRDQEFSYEGFEDFDTLDKISASYAVSCSFDARVSHHSSSCDYFILFELLRCLEKQNRKANVSPELINEAIEDIVHFDENFAMPTIRLAISNLKTSIQKDAIILADLILLFFNGIEHLRETIKSSNDVSSAANIAENGNSIEEKIRNIIAYKVINLFKKENGPFYLKYAVAKLSDIKYHLRDNLRKLNLKNRNHTLTMEKIVIGKSSMAYGYHNKKMINRCPLDELMKKDPQEFIFHLKNSSWFKGENANKMPFFSKLTSFEGPMYKVFTKNELLLIKKWAISERRKDNDLEDIIINSFPVMDILPHSHEYDDEKDIRKFFHQLMTCDDHYYLDWKCEKFVNGWLYKTRKKINKIPFKNYEETLLDEWFLERAKMSIEDYSQGRMVFNKSRKDVISEALHLAPMVLLDGAWINHYSHHNLINDDIGKILFEIYADEIGNGYIEKNHPLIYRNLISEMGIELPDIASAAFSESEHFDDDDFQVPVFWLSISRFPKRFLPETLGLNLAMELSGVGGAYNQARDELKQYGFNTLFVDLHNSIDNAASGHSADALNAIKIYMNKHANKSNPKLTRLLWERVWTGYLSLSPPKKTLSFFLISNNYDI</sequence>
<dbReference type="eggNOG" id="ENOG502Z9M7">
    <property type="taxonomic scope" value="Bacteria"/>
</dbReference>
<dbReference type="Gene3D" id="1.20.910.10">
    <property type="entry name" value="Heme oxygenase-like"/>
    <property type="match status" value="1"/>
</dbReference>